<evidence type="ECO:0000313" key="2">
    <source>
        <dbReference type="EMBL" id="KAG6966189.1"/>
    </source>
</evidence>
<dbReference type="EMBL" id="JAENGY010000311">
    <property type="protein sequence ID" value="KAG6966189.1"/>
    <property type="molecule type" value="Genomic_DNA"/>
</dbReference>
<feature type="region of interest" description="Disordered" evidence="1">
    <location>
        <begin position="38"/>
        <end position="60"/>
    </location>
</feature>
<proteinExistence type="predicted"/>
<feature type="compositionally biased region" description="Polar residues" evidence="1">
    <location>
        <begin position="45"/>
        <end position="60"/>
    </location>
</feature>
<dbReference type="AlphaFoldDB" id="A0A8J5J0F7"/>
<dbReference type="Proteomes" id="UP000709295">
    <property type="component" value="Unassembled WGS sequence"/>
</dbReference>
<sequence length="60" mass="6582">MSWQRKATKTGSATDEMYDTDQCMRARGERAACQVRSVCDKDSPDTQPQVGATSVQTLPS</sequence>
<organism evidence="2 3">
    <name type="scientific">Phytophthora aleatoria</name>
    <dbReference type="NCBI Taxonomy" id="2496075"/>
    <lineage>
        <taxon>Eukaryota</taxon>
        <taxon>Sar</taxon>
        <taxon>Stramenopiles</taxon>
        <taxon>Oomycota</taxon>
        <taxon>Peronosporomycetes</taxon>
        <taxon>Peronosporales</taxon>
        <taxon>Peronosporaceae</taxon>
        <taxon>Phytophthora</taxon>
    </lineage>
</organism>
<comment type="caution">
    <text evidence="2">The sequence shown here is derived from an EMBL/GenBank/DDBJ whole genome shotgun (WGS) entry which is preliminary data.</text>
</comment>
<evidence type="ECO:0000256" key="1">
    <source>
        <dbReference type="SAM" id="MobiDB-lite"/>
    </source>
</evidence>
<protein>
    <submittedName>
        <fullName evidence="2">Uncharacterized protein</fullName>
    </submittedName>
</protein>
<accession>A0A8J5J0F7</accession>
<evidence type="ECO:0000313" key="3">
    <source>
        <dbReference type="Proteomes" id="UP000709295"/>
    </source>
</evidence>
<name>A0A8J5J0F7_9STRA</name>
<gene>
    <name evidence="2" type="ORF">JG688_00006869</name>
</gene>
<reference evidence="2" key="1">
    <citation type="submission" date="2021-01" db="EMBL/GenBank/DDBJ databases">
        <title>Phytophthora aleatoria, a newly-described species from Pinus radiata is distinct from Phytophthora cactorum isolates based on comparative genomics.</title>
        <authorList>
            <person name="Mcdougal R."/>
            <person name="Panda P."/>
            <person name="Williams N."/>
            <person name="Studholme D.J."/>
        </authorList>
    </citation>
    <scope>NUCLEOTIDE SEQUENCE</scope>
    <source>
        <strain evidence="2">NZFS 4037</strain>
    </source>
</reference>
<keyword evidence="3" id="KW-1185">Reference proteome</keyword>